<keyword evidence="2" id="KW-1185">Reference proteome</keyword>
<dbReference type="STRING" id="72664.V4N1D3"/>
<proteinExistence type="predicted"/>
<accession>V4N1D3</accession>
<evidence type="ECO:0000313" key="2">
    <source>
        <dbReference type="Proteomes" id="UP000030689"/>
    </source>
</evidence>
<dbReference type="Proteomes" id="UP000030689">
    <property type="component" value="Unassembled WGS sequence"/>
</dbReference>
<dbReference type="Pfam" id="PF14223">
    <property type="entry name" value="Retrotran_gag_2"/>
    <property type="match status" value="1"/>
</dbReference>
<protein>
    <submittedName>
        <fullName evidence="1">Uncharacterized protein</fullName>
    </submittedName>
</protein>
<dbReference type="AlphaFoldDB" id="V4N1D3"/>
<evidence type="ECO:0000313" key="1">
    <source>
        <dbReference type="EMBL" id="ESQ38881.1"/>
    </source>
</evidence>
<sequence>MKTKFRSQEMWDMVENGFEDANSGDPDQRLRKNRKKDAKALFLIQTALDEDILSRISAVNTSHEVWEILKREYMGYQKVVNIKL</sequence>
<dbReference type="KEGG" id="eus:EUTSA_v10001863mg"/>
<dbReference type="EMBL" id="KI517488">
    <property type="protein sequence ID" value="ESQ38881.1"/>
    <property type="molecule type" value="Genomic_DNA"/>
</dbReference>
<name>V4N1D3_EUTSA</name>
<gene>
    <name evidence="1" type="ORF">EUTSA_v10001863mg</name>
</gene>
<reference evidence="1 2" key="1">
    <citation type="journal article" date="2013" name="Front. Plant Sci.">
        <title>The Reference Genome of the Halophytic Plant Eutrema salsugineum.</title>
        <authorList>
            <person name="Yang R."/>
            <person name="Jarvis D.E."/>
            <person name="Chen H."/>
            <person name="Beilstein M.A."/>
            <person name="Grimwood J."/>
            <person name="Jenkins J."/>
            <person name="Shu S."/>
            <person name="Prochnik S."/>
            <person name="Xin M."/>
            <person name="Ma C."/>
            <person name="Schmutz J."/>
            <person name="Wing R.A."/>
            <person name="Mitchell-Olds T."/>
            <person name="Schumaker K.S."/>
            <person name="Wang X."/>
        </authorList>
    </citation>
    <scope>NUCLEOTIDE SEQUENCE [LARGE SCALE GENOMIC DNA]</scope>
</reference>
<dbReference type="OMA" id="FEILFYY"/>
<dbReference type="Gramene" id="ESQ38881">
    <property type="protein sequence ID" value="ESQ38881"/>
    <property type="gene ID" value="EUTSA_v10001863mg"/>
</dbReference>
<organism evidence="1 2">
    <name type="scientific">Eutrema salsugineum</name>
    <name type="common">Saltwater cress</name>
    <name type="synonym">Sisymbrium salsugineum</name>
    <dbReference type="NCBI Taxonomy" id="72664"/>
    <lineage>
        <taxon>Eukaryota</taxon>
        <taxon>Viridiplantae</taxon>
        <taxon>Streptophyta</taxon>
        <taxon>Embryophyta</taxon>
        <taxon>Tracheophyta</taxon>
        <taxon>Spermatophyta</taxon>
        <taxon>Magnoliopsida</taxon>
        <taxon>eudicotyledons</taxon>
        <taxon>Gunneridae</taxon>
        <taxon>Pentapetalae</taxon>
        <taxon>rosids</taxon>
        <taxon>malvids</taxon>
        <taxon>Brassicales</taxon>
        <taxon>Brassicaceae</taxon>
        <taxon>Eutremeae</taxon>
        <taxon>Eutrema</taxon>
    </lineage>
</organism>